<comment type="similarity">
    <text evidence="3 8">Belongs to the DAD/OST2 family.</text>
</comment>
<dbReference type="EMBL" id="KZ998039">
    <property type="protein sequence ID" value="RKO86630.1"/>
    <property type="molecule type" value="Genomic_DNA"/>
</dbReference>
<keyword evidence="5 8" id="KW-0256">Endoplasmic reticulum</keyword>
<evidence type="ECO:0000313" key="9">
    <source>
        <dbReference type="EMBL" id="RKO86630.1"/>
    </source>
</evidence>
<proteinExistence type="inferred from homology"/>
<evidence type="ECO:0000256" key="4">
    <source>
        <dbReference type="ARBA" id="ARBA00022692"/>
    </source>
</evidence>
<feature type="transmembrane region" description="Helical" evidence="8">
    <location>
        <begin position="112"/>
        <end position="131"/>
    </location>
</feature>
<comment type="pathway">
    <text evidence="2 8">Protein modification; protein glycosylation.</text>
</comment>
<evidence type="ECO:0000256" key="8">
    <source>
        <dbReference type="RuleBase" id="RU361136"/>
    </source>
</evidence>
<keyword evidence="10" id="KW-1185">Reference proteome</keyword>
<feature type="transmembrane region" description="Helical" evidence="8">
    <location>
        <begin position="47"/>
        <end position="67"/>
    </location>
</feature>
<comment type="subcellular location">
    <subcellularLocation>
        <location evidence="1 8">Endoplasmic reticulum membrane</location>
        <topology evidence="1 8">Multi-pass membrane protein</topology>
    </subcellularLocation>
</comment>
<dbReference type="UniPathway" id="UPA00378"/>
<dbReference type="PANTHER" id="PTHR10705">
    <property type="entry name" value="DOLICHYL-DIPHOSPHOOLIGOSACCHARIDE--PROTEIN GLYCOSYLTRANSFERASE SUBUNIT DAD1"/>
    <property type="match status" value="1"/>
</dbReference>
<keyword evidence="6 8" id="KW-1133">Transmembrane helix</keyword>
<evidence type="ECO:0000256" key="6">
    <source>
        <dbReference type="ARBA" id="ARBA00022989"/>
    </source>
</evidence>
<organism evidence="9 10">
    <name type="scientific">Blyttiomyces helicus</name>
    <dbReference type="NCBI Taxonomy" id="388810"/>
    <lineage>
        <taxon>Eukaryota</taxon>
        <taxon>Fungi</taxon>
        <taxon>Fungi incertae sedis</taxon>
        <taxon>Chytridiomycota</taxon>
        <taxon>Chytridiomycota incertae sedis</taxon>
        <taxon>Chytridiomycetes</taxon>
        <taxon>Chytridiomycetes incertae sedis</taxon>
        <taxon>Blyttiomyces</taxon>
    </lineage>
</organism>
<keyword evidence="7 8" id="KW-0472">Membrane</keyword>
<evidence type="ECO:0000256" key="7">
    <source>
        <dbReference type="ARBA" id="ARBA00023136"/>
    </source>
</evidence>
<dbReference type="PIRSF" id="PIRSF005588">
    <property type="entry name" value="DAD"/>
    <property type="match status" value="1"/>
</dbReference>
<comment type="function">
    <text evidence="8">Subunit of the oligosaccharyl transferase (OST) complex that catalyzes the initial transfer of a defined glycan (Glc(3)Man(9)GlcNAc(2) in eukaryotes) from the lipid carrier dolichol-pyrophosphate to an asparagine residue within an Asn-X-Ser/Thr consensus motif in nascent polypeptide chains, the first step in protein N-glycosylation. N-glycosylation occurs cotranslationally and the complex associates with the Sec61 complex at the channel-forming translocon complex that mediates protein translocation across the endoplasmic reticulum (ER). All subunits are required for a maximal enzyme activity.</text>
</comment>
<sequence length="132" mass="13998">MAKPAATPSPSASATTSATGAVAAQADLVQKLLTSYAKDTPQSLKLIDAYLVFIMLTGILQFVYVFIAGTYPYNSFLAGFIASVGSFVLAANLRIQTNPASTEFKHISPERAFADFAFASVVLYGFVINFLG</sequence>
<dbReference type="Pfam" id="PF02109">
    <property type="entry name" value="DAD"/>
    <property type="match status" value="1"/>
</dbReference>
<dbReference type="OrthoDB" id="445566at2759"/>
<dbReference type="InterPro" id="IPR003038">
    <property type="entry name" value="DAD/Ost2"/>
</dbReference>
<evidence type="ECO:0000256" key="1">
    <source>
        <dbReference type="ARBA" id="ARBA00004477"/>
    </source>
</evidence>
<protein>
    <recommendedName>
        <fullName evidence="8">Dolichyl-diphosphooligosaccharide--protein glycosyltransferase subunit OST2</fullName>
        <shortName evidence="8">Oligosaccharyl transferase subunit OST2</shortName>
    </recommendedName>
</protein>
<accession>A0A4P9W791</accession>
<evidence type="ECO:0000256" key="2">
    <source>
        <dbReference type="ARBA" id="ARBA00004922"/>
    </source>
</evidence>
<evidence type="ECO:0000256" key="5">
    <source>
        <dbReference type="ARBA" id="ARBA00022824"/>
    </source>
</evidence>
<dbReference type="Proteomes" id="UP000269721">
    <property type="component" value="Unassembled WGS sequence"/>
</dbReference>
<comment type="subunit">
    <text evidence="8">Component of the oligosaccharyltransferase (OST) complex.</text>
</comment>
<evidence type="ECO:0000313" key="10">
    <source>
        <dbReference type="Proteomes" id="UP000269721"/>
    </source>
</evidence>
<name>A0A4P9W791_9FUNG</name>
<gene>
    <name evidence="9" type="ORF">BDK51DRAFT_16231</name>
</gene>
<dbReference type="PANTHER" id="PTHR10705:SF0">
    <property type="entry name" value="DOLICHYL-DIPHOSPHOOLIGOSACCHARIDE--PROTEIN GLYCOSYLTRANSFERASE SUBUNIT DAD1"/>
    <property type="match status" value="1"/>
</dbReference>
<evidence type="ECO:0000256" key="3">
    <source>
        <dbReference type="ARBA" id="ARBA00009386"/>
    </source>
</evidence>
<dbReference type="AlphaFoldDB" id="A0A4P9W791"/>
<dbReference type="GO" id="GO:0008250">
    <property type="term" value="C:oligosaccharyltransferase complex"/>
    <property type="evidence" value="ECO:0007669"/>
    <property type="project" value="InterPro"/>
</dbReference>
<reference evidence="10" key="1">
    <citation type="journal article" date="2018" name="Nat. Microbiol.">
        <title>Leveraging single-cell genomics to expand the fungal tree of life.</title>
        <authorList>
            <person name="Ahrendt S.R."/>
            <person name="Quandt C.A."/>
            <person name="Ciobanu D."/>
            <person name="Clum A."/>
            <person name="Salamov A."/>
            <person name="Andreopoulos B."/>
            <person name="Cheng J.F."/>
            <person name="Woyke T."/>
            <person name="Pelin A."/>
            <person name="Henrissat B."/>
            <person name="Reynolds N.K."/>
            <person name="Benny G.L."/>
            <person name="Smith M.E."/>
            <person name="James T.Y."/>
            <person name="Grigoriev I.V."/>
        </authorList>
    </citation>
    <scope>NUCLEOTIDE SEQUENCE [LARGE SCALE GENOMIC DNA]</scope>
</reference>
<dbReference type="GO" id="GO:0006487">
    <property type="term" value="P:protein N-linked glycosylation"/>
    <property type="evidence" value="ECO:0007669"/>
    <property type="project" value="TreeGrafter"/>
</dbReference>
<keyword evidence="4 8" id="KW-0812">Transmembrane</keyword>
<feature type="transmembrane region" description="Helical" evidence="8">
    <location>
        <begin position="73"/>
        <end position="91"/>
    </location>
</feature>